<dbReference type="AlphaFoldDB" id="A0A9P5NI82"/>
<comment type="caution">
    <text evidence="1">The sequence shown here is derived from an EMBL/GenBank/DDBJ whole genome shotgun (WGS) entry which is preliminary data.</text>
</comment>
<accession>A0A9P5NI82</accession>
<gene>
    <name evidence="1" type="ORF">CPB84DRAFT_1827009</name>
</gene>
<sequence>MVGTALLEKVDGLWARFREEASSYEESHSFFLLFSTSSMPIFWGRPHIEVKSALTFVSIILRHCTVFDLVPGPTIFDVIMSTNGGNRGSRETNQSSYRPMQLPGFERRRIGAGLVAYDRIDRIQPLPTESDIETSSEHHYKLLSDFSYFGTLAIVLSSLWDGLIHATNLQTVFIEVQVVLGLLFMLEIWAGHYCFLINERFNGIVFTSQGTINLCITILAASFNAKGLEQHETGKPLGLLYSLLLYLQLDASIEALKRPNLANRKSSVAFFTLWCVRAGLGVASSFLNKAFKGYFYCNYFAGDCGPWGVHFMQELESVF</sequence>
<evidence type="ECO:0000313" key="2">
    <source>
        <dbReference type="Proteomes" id="UP000724874"/>
    </source>
</evidence>
<dbReference type="EMBL" id="JADNYJ010000094">
    <property type="protein sequence ID" value="KAF8886669.1"/>
    <property type="molecule type" value="Genomic_DNA"/>
</dbReference>
<name>A0A9P5NI82_GYMJU</name>
<evidence type="ECO:0000313" key="1">
    <source>
        <dbReference type="EMBL" id="KAF8886669.1"/>
    </source>
</evidence>
<keyword evidence="2" id="KW-1185">Reference proteome</keyword>
<protein>
    <submittedName>
        <fullName evidence="1">Uncharacterized protein</fullName>
    </submittedName>
</protein>
<organism evidence="1 2">
    <name type="scientific">Gymnopilus junonius</name>
    <name type="common">Spectacular rustgill mushroom</name>
    <name type="synonym">Gymnopilus spectabilis subsp. junonius</name>
    <dbReference type="NCBI Taxonomy" id="109634"/>
    <lineage>
        <taxon>Eukaryota</taxon>
        <taxon>Fungi</taxon>
        <taxon>Dikarya</taxon>
        <taxon>Basidiomycota</taxon>
        <taxon>Agaricomycotina</taxon>
        <taxon>Agaricomycetes</taxon>
        <taxon>Agaricomycetidae</taxon>
        <taxon>Agaricales</taxon>
        <taxon>Agaricineae</taxon>
        <taxon>Hymenogastraceae</taxon>
        <taxon>Gymnopilus</taxon>
    </lineage>
</organism>
<reference evidence="1" key="1">
    <citation type="submission" date="2020-11" db="EMBL/GenBank/DDBJ databases">
        <authorList>
            <consortium name="DOE Joint Genome Institute"/>
            <person name="Ahrendt S."/>
            <person name="Riley R."/>
            <person name="Andreopoulos W."/>
            <person name="LaButti K."/>
            <person name="Pangilinan J."/>
            <person name="Ruiz-duenas F.J."/>
            <person name="Barrasa J.M."/>
            <person name="Sanchez-Garcia M."/>
            <person name="Camarero S."/>
            <person name="Miyauchi S."/>
            <person name="Serrano A."/>
            <person name="Linde D."/>
            <person name="Babiker R."/>
            <person name="Drula E."/>
            <person name="Ayuso-Fernandez I."/>
            <person name="Pacheco R."/>
            <person name="Padilla G."/>
            <person name="Ferreira P."/>
            <person name="Barriuso J."/>
            <person name="Kellner H."/>
            <person name="Castanera R."/>
            <person name="Alfaro M."/>
            <person name="Ramirez L."/>
            <person name="Pisabarro A.G."/>
            <person name="Kuo A."/>
            <person name="Tritt A."/>
            <person name="Lipzen A."/>
            <person name="He G."/>
            <person name="Yan M."/>
            <person name="Ng V."/>
            <person name="Cullen D."/>
            <person name="Martin F."/>
            <person name="Rosso M.-N."/>
            <person name="Henrissat B."/>
            <person name="Hibbett D."/>
            <person name="Martinez A.T."/>
            <person name="Grigoriev I.V."/>
        </authorList>
    </citation>
    <scope>NUCLEOTIDE SEQUENCE</scope>
    <source>
        <strain evidence="1">AH 44721</strain>
    </source>
</reference>
<dbReference type="Proteomes" id="UP000724874">
    <property type="component" value="Unassembled WGS sequence"/>
</dbReference>
<proteinExistence type="predicted"/>